<dbReference type="PANTHER" id="PTHR40940:SF1">
    <property type="entry name" value="PROTEIN BATD"/>
    <property type="match status" value="1"/>
</dbReference>
<evidence type="ECO:0000256" key="1">
    <source>
        <dbReference type="SAM" id="Phobius"/>
    </source>
</evidence>
<dbReference type="Proteomes" id="UP000249590">
    <property type="component" value="Unassembled WGS sequence"/>
</dbReference>
<name>A0A8B2NZW2_9HYPH</name>
<organism evidence="3 4">
    <name type="scientific">Acuticoccus sediminis</name>
    <dbReference type="NCBI Taxonomy" id="2184697"/>
    <lineage>
        <taxon>Bacteria</taxon>
        <taxon>Pseudomonadati</taxon>
        <taxon>Pseudomonadota</taxon>
        <taxon>Alphaproteobacteria</taxon>
        <taxon>Hyphomicrobiales</taxon>
        <taxon>Amorphaceae</taxon>
        <taxon>Acuticoccus</taxon>
    </lineage>
</organism>
<dbReference type="RefSeq" id="WP_111343597.1">
    <property type="nucleotide sequence ID" value="NZ_QHHQ01000001.1"/>
</dbReference>
<sequence length="397" mass="43709">MVTLLRLCVALLAVWASPAGARTLSPLEAKLEVVLDPQAAAPREREMILATLRGTFDIEIARYEIEVPRMPGFDWVQLTRDAWRAERVDGRQVRVMERRIAFFPRRTGSLTILPVRDQLTIAEADGGRSFTMIQSEPVTVAVEPALAGPGEWWLPAKMIELSDRWDKGPGELEPGATVVRRVTLWVLGATADMLPPQPPMREPWLITFVGSEQRTTELTWGGPISTVTWEWTFQPRTGEPGVLPKVEIPFFDTLDRQAHAVTLMAMPIAVAGFGENRIEEWREGFARVWVAVLAAALGAGLVLAVALPGVRVSTVDELRRRTSRLLPSRAERALMRAARAGDLAAFRVAAAEVLCRAGRGGGSPLEPVDRALFGPGSHRAVPRADLLAIARDIRRHA</sequence>
<keyword evidence="2" id="KW-0732">Signal</keyword>
<evidence type="ECO:0008006" key="5">
    <source>
        <dbReference type="Google" id="ProtNLM"/>
    </source>
</evidence>
<keyword evidence="4" id="KW-1185">Reference proteome</keyword>
<accession>A0A8B2NZW2</accession>
<dbReference type="InterPro" id="IPR025738">
    <property type="entry name" value="BatD"/>
</dbReference>
<keyword evidence="1" id="KW-0472">Membrane</keyword>
<feature type="chain" id="PRO_5032588764" description="Oxygen tolerance protein BatD" evidence="2">
    <location>
        <begin position="22"/>
        <end position="397"/>
    </location>
</feature>
<reference evidence="3 4" key="1">
    <citation type="submission" date="2018-05" db="EMBL/GenBank/DDBJ databases">
        <title>Acuticoccus sediminis sp. nov., isolated from deep-sea sediment of Indian Ocean.</title>
        <authorList>
            <person name="Liu X."/>
            <person name="Lai Q."/>
            <person name="Du Y."/>
            <person name="Sun F."/>
            <person name="Zhang X."/>
            <person name="Wang S."/>
            <person name="Shao Z."/>
        </authorList>
    </citation>
    <scope>NUCLEOTIDE SEQUENCE [LARGE SCALE GENOMIC DNA]</scope>
    <source>
        <strain evidence="3 4">PTG4-2</strain>
    </source>
</reference>
<gene>
    <name evidence="3" type="ORF">DLJ53_07400</name>
</gene>
<protein>
    <recommendedName>
        <fullName evidence="5">Oxygen tolerance protein BatD</fullName>
    </recommendedName>
</protein>
<feature type="transmembrane region" description="Helical" evidence="1">
    <location>
        <begin position="288"/>
        <end position="310"/>
    </location>
</feature>
<keyword evidence="1" id="KW-0812">Transmembrane</keyword>
<evidence type="ECO:0000313" key="4">
    <source>
        <dbReference type="Proteomes" id="UP000249590"/>
    </source>
</evidence>
<feature type="signal peptide" evidence="2">
    <location>
        <begin position="1"/>
        <end position="21"/>
    </location>
</feature>
<evidence type="ECO:0000256" key="2">
    <source>
        <dbReference type="SAM" id="SignalP"/>
    </source>
</evidence>
<comment type="caution">
    <text evidence="3">The sequence shown here is derived from an EMBL/GenBank/DDBJ whole genome shotgun (WGS) entry which is preliminary data.</text>
</comment>
<proteinExistence type="predicted"/>
<dbReference type="AlphaFoldDB" id="A0A8B2NZW2"/>
<evidence type="ECO:0000313" key="3">
    <source>
        <dbReference type="EMBL" id="RAI04260.1"/>
    </source>
</evidence>
<dbReference type="EMBL" id="QHHQ01000001">
    <property type="protein sequence ID" value="RAI04260.1"/>
    <property type="molecule type" value="Genomic_DNA"/>
</dbReference>
<dbReference type="PANTHER" id="PTHR40940">
    <property type="entry name" value="PROTEIN BATD-RELATED"/>
    <property type="match status" value="1"/>
</dbReference>
<keyword evidence="1" id="KW-1133">Transmembrane helix</keyword>
<dbReference type="OrthoDB" id="7688940at2"/>